<dbReference type="Proteomes" id="UP000610960">
    <property type="component" value="Unassembled WGS sequence"/>
</dbReference>
<feature type="compositionally biased region" description="Polar residues" evidence="1">
    <location>
        <begin position="16"/>
        <end position="37"/>
    </location>
</feature>
<evidence type="ECO:0000313" key="2">
    <source>
        <dbReference type="EMBL" id="GGP21329.1"/>
    </source>
</evidence>
<gene>
    <name evidence="2" type="ORF">GCM10007981_12710</name>
</gene>
<evidence type="ECO:0000256" key="1">
    <source>
        <dbReference type="SAM" id="MobiDB-lite"/>
    </source>
</evidence>
<comment type="caution">
    <text evidence="2">The sequence shown here is derived from an EMBL/GenBank/DDBJ whole genome shotgun (WGS) entry which is preliminary data.</text>
</comment>
<protein>
    <submittedName>
        <fullName evidence="2">Uncharacterized protein</fullName>
    </submittedName>
</protein>
<keyword evidence="3" id="KW-1185">Reference proteome</keyword>
<feature type="region of interest" description="Disordered" evidence="1">
    <location>
        <begin position="1"/>
        <end position="65"/>
    </location>
</feature>
<dbReference type="AlphaFoldDB" id="A0A830GUH2"/>
<sequence>MTRMNGKAAVSRPGSAVNQAVTISYANDDANGSNTENHPTEMGTRGIDLDPLASRDYHRPSLAGR</sequence>
<reference evidence="2" key="1">
    <citation type="journal article" date="2014" name="Int. J. Syst. Evol. Microbiol.">
        <title>Complete genome sequence of Corynebacterium casei LMG S-19264T (=DSM 44701T), isolated from a smear-ripened cheese.</title>
        <authorList>
            <consortium name="US DOE Joint Genome Institute (JGI-PGF)"/>
            <person name="Walter F."/>
            <person name="Albersmeier A."/>
            <person name="Kalinowski J."/>
            <person name="Ruckert C."/>
        </authorList>
    </citation>
    <scope>NUCLEOTIDE SEQUENCE</scope>
    <source>
        <strain evidence="2">JCM 10088</strain>
    </source>
</reference>
<reference evidence="2" key="2">
    <citation type="submission" date="2020-09" db="EMBL/GenBank/DDBJ databases">
        <authorList>
            <person name="Sun Q."/>
            <person name="Ohkuma M."/>
        </authorList>
    </citation>
    <scope>NUCLEOTIDE SEQUENCE</scope>
    <source>
        <strain evidence="2">JCM 10088</strain>
    </source>
</reference>
<name>A0A830GUH2_9CREN</name>
<proteinExistence type="predicted"/>
<evidence type="ECO:0000313" key="3">
    <source>
        <dbReference type="Proteomes" id="UP000610960"/>
    </source>
</evidence>
<organism evidence="2 3">
    <name type="scientific">Thermocladium modestius</name>
    <dbReference type="NCBI Taxonomy" id="62609"/>
    <lineage>
        <taxon>Archaea</taxon>
        <taxon>Thermoproteota</taxon>
        <taxon>Thermoprotei</taxon>
        <taxon>Thermoproteales</taxon>
        <taxon>Thermoproteaceae</taxon>
        <taxon>Thermocladium</taxon>
    </lineage>
</organism>
<accession>A0A830GUH2</accession>
<dbReference type="EMBL" id="BMNL01000003">
    <property type="protein sequence ID" value="GGP21329.1"/>
    <property type="molecule type" value="Genomic_DNA"/>
</dbReference>